<proteinExistence type="inferred from homology"/>
<organism evidence="6 7">
    <name type="scientific">Cystoisospora suis</name>
    <dbReference type="NCBI Taxonomy" id="483139"/>
    <lineage>
        <taxon>Eukaryota</taxon>
        <taxon>Sar</taxon>
        <taxon>Alveolata</taxon>
        <taxon>Apicomplexa</taxon>
        <taxon>Conoidasida</taxon>
        <taxon>Coccidia</taxon>
        <taxon>Eucoccidiorida</taxon>
        <taxon>Eimeriorina</taxon>
        <taxon>Sarcocystidae</taxon>
        <taxon>Cystoisospora</taxon>
    </lineage>
</organism>
<dbReference type="SUPFAM" id="SSF48592">
    <property type="entry name" value="GroEL equatorial domain-like"/>
    <property type="match status" value="1"/>
</dbReference>
<evidence type="ECO:0000256" key="4">
    <source>
        <dbReference type="ARBA" id="ARBA00023186"/>
    </source>
</evidence>
<dbReference type="SUPFAM" id="SSF54849">
    <property type="entry name" value="GroEL-intermediate domain like"/>
    <property type="match status" value="1"/>
</dbReference>
<comment type="caution">
    <text evidence="6">The sequence shown here is derived from an EMBL/GenBank/DDBJ whole genome shotgun (WGS) entry which is preliminary data.</text>
</comment>
<evidence type="ECO:0000256" key="3">
    <source>
        <dbReference type="ARBA" id="ARBA00022840"/>
    </source>
</evidence>
<evidence type="ECO:0000313" key="6">
    <source>
        <dbReference type="EMBL" id="PHJ15198.1"/>
    </source>
</evidence>
<name>A0A2C6KEW8_9APIC</name>
<keyword evidence="2" id="KW-0547">Nucleotide-binding</keyword>
<evidence type="ECO:0000256" key="1">
    <source>
        <dbReference type="ARBA" id="ARBA00008020"/>
    </source>
</evidence>
<dbReference type="InterPro" id="IPR002423">
    <property type="entry name" value="Cpn60/GroEL/TCP-1"/>
</dbReference>
<comment type="similarity">
    <text evidence="1">Belongs to the TCP-1 chaperonin family.</text>
</comment>
<dbReference type="GO" id="GO:0140662">
    <property type="term" value="F:ATP-dependent protein folding chaperone"/>
    <property type="evidence" value="ECO:0007669"/>
    <property type="project" value="InterPro"/>
</dbReference>
<dbReference type="GO" id="GO:0051082">
    <property type="term" value="F:unfolded protein binding"/>
    <property type="evidence" value="ECO:0007669"/>
    <property type="project" value="InterPro"/>
</dbReference>
<dbReference type="Gene3D" id="3.50.7.10">
    <property type="entry name" value="GroEL"/>
    <property type="match status" value="1"/>
</dbReference>
<dbReference type="OrthoDB" id="10052040at2759"/>
<feature type="non-terminal residue" evidence="6">
    <location>
        <position position="243"/>
    </location>
</feature>
<gene>
    <name evidence="6" type="ORF">CSUI_010991</name>
</gene>
<dbReference type="InterPro" id="IPR017998">
    <property type="entry name" value="Chaperone_TCP-1"/>
</dbReference>
<dbReference type="SUPFAM" id="SSF52029">
    <property type="entry name" value="GroEL apical domain-like"/>
    <property type="match status" value="1"/>
</dbReference>
<dbReference type="PROSITE" id="PS00995">
    <property type="entry name" value="TCP1_3"/>
    <property type="match status" value="1"/>
</dbReference>
<dbReference type="InterPro" id="IPR027410">
    <property type="entry name" value="TCP-1-like_intermed_sf"/>
</dbReference>
<dbReference type="RefSeq" id="XP_067916932.1">
    <property type="nucleotide sequence ID" value="XM_068071092.1"/>
</dbReference>
<dbReference type="AlphaFoldDB" id="A0A2C6KEW8"/>
<keyword evidence="3" id="KW-0067">ATP-binding</keyword>
<dbReference type="InterPro" id="IPR027409">
    <property type="entry name" value="GroEL-like_apical_dom_sf"/>
</dbReference>
<dbReference type="Proteomes" id="UP000221165">
    <property type="component" value="Unassembled WGS sequence"/>
</dbReference>
<dbReference type="InterPro" id="IPR002194">
    <property type="entry name" value="Chaperonin_TCP-1_CS"/>
</dbReference>
<protein>
    <submittedName>
        <fullName evidence="6">T-complex protein 1 subunit zeta</fullName>
    </submittedName>
</protein>
<dbReference type="VEuPathDB" id="ToxoDB:CSUI_010991"/>
<evidence type="ECO:0000313" key="7">
    <source>
        <dbReference type="Proteomes" id="UP000221165"/>
    </source>
</evidence>
<dbReference type="Gene3D" id="3.30.260.10">
    <property type="entry name" value="TCP-1-like chaperonin intermediate domain"/>
    <property type="match status" value="1"/>
</dbReference>
<accession>A0A2C6KEW8</accession>
<keyword evidence="7" id="KW-1185">Reference proteome</keyword>
<feature type="region of interest" description="Disordered" evidence="5">
    <location>
        <begin position="1"/>
        <end position="25"/>
    </location>
</feature>
<dbReference type="EMBL" id="MIGC01009161">
    <property type="protein sequence ID" value="PHJ15198.1"/>
    <property type="molecule type" value="Genomic_DNA"/>
</dbReference>
<dbReference type="GO" id="GO:0005524">
    <property type="term" value="F:ATP binding"/>
    <property type="evidence" value="ECO:0007669"/>
    <property type="project" value="UniProtKB-KW"/>
</dbReference>
<reference evidence="6 7" key="1">
    <citation type="journal article" date="2017" name="Int. J. Parasitol.">
        <title>The genome of the protozoan parasite Cystoisospora suis and a reverse vaccinology approach to identify vaccine candidates.</title>
        <authorList>
            <person name="Palmieri N."/>
            <person name="Shrestha A."/>
            <person name="Ruttkowski B."/>
            <person name="Beck T."/>
            <person name="Vogl C."/>
            <person name="Tomley F."/>
            <person name="Blake D.P."/>
            <person name="Joachim A."/>
        </authorList>
    </citation>
    <scope>NUCLEOTIDE SEQUENCE [LARGE SCALE GENOMIC DNA]</scope>
    <source>
        <strain evidence="6 7">Wien I</strain>
    </source>
</reference>
<dbReference type="PANTHER" id="PTHR11353">
    <property type="entry name" value="CHAPERONIN"/>
    <property type="match status" value="1"/>
</dbReference>
<dbReference type="Gene3D" id="1.10.560.10">
    <property type="entry name" value="GroEL-like equatorial domain"/>
    <property type="match status" value="1"/>
</dbReference>
<dbReference type="GO" id="GO:0016887">
    <property type="term" value="F:ATP hydrolysis activity"/>
    <property type="evidence" value="ECO:0007669"/>
    <property type="project" value="InterPro"/>
</dbReference>
<dbReference type="Pfam" id="PF00118">
    <property type="entry name" value="Cpn60_TCP1"/>
    <property type="match status" value="1"/>
</dbReference>
<dbReference type="InterPro" id="IPR027413">
    <property type="entry name" value="GROEL-like_equatorial_sf"/>
</dbReference>
<dbReference type="GeneID" id="94434303"/>
<keyword evidence="4" id="KW-0143">Chaperone</keyword>
<evidence type="ECO:0000256" key="5">
    <source>
        <dbReference type="SAM" id="MobiDB-lite"/>
    </source>
</evidence>
<sequence>MQIQHPTASMIARAATAQDESTGDGTTSSVLLIGELLRQSERWVFEGVHPRVLCKGFDKARMKCLEVLDQVKVSISPSSSSSALPDREILQSVARTSLRTKLNPSLADKLTNDVVDAICILASKDNGQDEQAMKMKEEREGGADQHQSPIDLFMVEILHMRQGLASETRLIRGMVMDHGARHPDMPTSLKNCFIFTCNVSLEYEKSEVNSGFFYSSAEEREKMVEAERKFTDDKVRKIIEFKR</sequence>
<evidence type="ECO:0000256" key="2">
    <source>
        <dbReference type="ARBA" id="ARBA00022741"/>
    </source>
</evidence>